<keyword evidence="5" id="KW-0560">Oxidoreductase</keyword>
<feature type="signal peptide" evidence="8">
    <location>
        <begin position="1"/>
        <end position="23"/>
    </location>
</feature>
<evidence type="ECO:0000256" key="6">
    <source>
        <dbReference type="ARBA" id="ARBA00023004"/>
    </source>
</evidence>
<evidence type="ECO:0000313" key="9">
    <source>
        <dbReference type="EMBL" id="KAK4230113.1"/>
    </source>
</evidence>
<reference evidence="9" key="1">
    <citation type="journal article" date="2023" name="Mol. Phylogenet. Evol.">
        <title>Genome-scale phylogeny and comparative genomics of the fungal order Sordariales.</title>
        <authorList>
            <person name="Hensen N."/>
            <person name="Bonometti L."/>
            <person name="Westerberg I."/>
            <person name="Brannstrom I.O."/>
            <person name="Guillou S."/>
            <person name="Cros-Aarteil S."/>
            <person name="Calhoun S."/>
            <person name="Haridas S."/>
            <person name="Kuo A."/>
            <person name="Mondo S."/>
            <person name="Pangilinan J."/>
            <person name="Riley R."/>
            <person name="LaButti K."/>
            <person name="Andreopoulos B."/>
            <person name="Lipzen A."/>
            <person name="Chen C."/>
            <person name="Yan M."/>
            <person name="Daum C."/>
            <person name="Ng V."/>
            <person name="Clum A."/>
            <person name="Steindorff A."/>
            <person name="Ohm R.A."/>
            <person name="Martin F."/>
            <person name="Silar P."/>
            <person name="Natvig D.O."/>
            <person name="Lalanne C."/>
            <person name="Gautier V."/>
            <person name="Ament-Velasquez S.L."/>
            <person name="Kruys A."/>
            <person name="Hutchinson M.I."/>
            <person name="Powell A.J."/>
            <person name="Barry K."/>
            <person name="Miller A.N."/>
            <person name="Grigoriev I.V."/>
            <person name="Debuchy R."/>
            <person name="Gladieux P."/>
            <person name="Hiltunen Thoren M."/>
            <person name="Johannesson H."/>
        </authorList>
    </citation>
    <scope>NUCLEOTIDE SEQUENCE</scope>
    <source>
        <strain evidence="9">CBS 990.96</strain>
    </source>
</reference>
<evidence type="ECO:0000256" key="7">
    <source>
        <dbReference type="ARBA" id="ARBA00023033"/>
    </source>
</evidence>
<evidence type="ECO:0000256" key="1">
    <source>
        <dbReference type="ARBA" id="ARBA00001971"/>
    </source>
</evidence>
<evidence type="ECO:0000313" key="10">
    <source>
        <dbReference type="Proteomes" id="UP001301958"/>
    </source>
</evidence>
<keyword evidence="4" id="KW-0479">Metal-binding</keyword>
<keyword evidence="7" id="KW-0503">Monooxygenase</keyword>
<organism evidence="9 10">
    <name type="scientific">Podospora fimiseda</name>
    <dbReference type="NCBI Taxonomy" id="252190"/>
    <lineage>
        <taxon>Eukaryota</taxon>
        <taxon>Fungi</taxon>
        <taxon>Dikarya</taxon>
        <taxon>Ascomycota</taxon>
        <taxon>Pezizomycotina</taxon>
        <taxon>Sordariomycetes</taxon>
        <taxon>Sordariomycetidae</taxon>
        <taxon>Sordariales</taxon>
        <taxon>Podosporaceae</taxon>
        <taxon>Podospora</taxon>
    </lineage>
</organism>
<evidence type="ECO:0000256" key="4">
    <source>
        <dbReference type="ARBA" id="ARBA00022723"/>
    </source>
</evidence>
<evidence type="ECO:0000256" key="8">
    <source>
        <dbReference type="SAM" id="SignalP"/>
    </source>
</evidence>
<dbReference type="Proteomes" id="UP001301958">
    <property type="component" value="Unassembled WGS sequence"/>
</dbReference>
<feature type="chain" id="PRO_5042897135" evidence="8">
    <location>
        <begin position="24"/>
        <end position="409"/>
    </location>
</feature>
<accession>A0AAN7BV02</accession>
<sequence>MITDLFSNLSSTWLLILIANGFAKFNGSPFIVLVPGGGSKIVLPSSLSDWVKTNRDLDHQELVRQEYFARYSGFEAQYAIHHPWDRVLIDTLRTKLSQHIQDELLKTVSQSIEAALDEYWGNDTEEWHTIDWERDTTGLISRAAASVFTYVKDFLTAVGTLQMLPKVIRPIVHRFFLPQSSSCRVLIKEARILVEKYLKERTAQQNDFLSWAQQSQSTIHSADIQLGLAVAALFTTTEALKQALVDIALNPSAIPLLRKEVSSLFQAGGLTQTSVNSLSLLDSTIKESQRLTPFLTGLERIALNSTTLPNSKTVIPKGSITVVSSLDQWNPLIHQHPDKFNENRFFAANELKLSFVHILEKYDVRIKPDEQGGKGPKSVQYGFFAIVDPGIQFEVRRRKRKEEDVGVGL</sequence>
<comment type="cofactor">
    <cofactor evidence="1">
        <name>heme</name>
        <dbReference type="ChEBI" id="CHEBI:30413"/>
    </cofactor>
</comment>
<comment type="caution">
    <text evidence="9">The sequence shown here is derived from an EMBL/GenBank/DDBJ whole genome shotgun (WGS) entry which is preliminary data.</text>
</comment>
<dbReference type="InterPro" id="IPR036396">
    <property type="entry name" value="Cyt_P450_sf"/>
</dbReference>
<dbReference type="PANTHER" id="PTHR46206">
    <property type="entry name" value="CYTOCHROME P450"/>
    <property type="match status" value="1"/>
</dbReference>
<dbReference type="GO" id="GO:0004497">
    <property type="term" value="F:monooxygenase activity"/>
    <property type="evidence" value="ECO:0007669"/>
    <property type="project" value="InterPro"/>
</dbReference>
<keyword evidence="3" id="KW-0349">Heme</keyword>
<keyword evidence="8" id="KW-0732">Signal</keyword>
<dbReference type="GO" id="GO:0020037">
    <property type="term" value="F:heme binding"/>
    <property type="evidence" value="ECO:0007669"/>
    <property type="project" value="InterPro"/>
</dbReference>
<dbReference type="InterPro" id="IPR001128">
    <property type="entry name" value="Cyt_P450"/>
</dbReference>
<dbReference type="Gene3D" id="1.10.630.10">
    <property type="entry name" value="Cytochrome P450"/>
    <property type="match status" value="1"/>
</dbReference>
<dbReference type="SUPFAM" id="SSF48264">
    <property type="entry name" value="Cytochrome P450"/>
    <property type="match status" value="1"/>
</dbReference>
<gene>
    <name evidence="9" type="ORF">QBC38DRAFT_534528</name>
</gene>
<dbReference type="GO" id="GO:0016705">
    <property type="term" value="F:oxidoreductase activity, acting on paired donors, with incorporation or reduction of molecular oxygen"/>
    <property type="evidence" value="ECO:0007669"/>
    <property type="project" value="InterPro"/>
</dbReference>
<keyword evidence="10" id="KW-1185">Reference proteome</keyword>
<comment type="similarity">
    <text evidence="2">Belongs to the cytochrome P450 family.</text>
</comment>
<name>A0AAN7BV02_9PEZI</name>
<dbReference type="GO" id="GO:0005506">
    <property type="term" value="F:iron ion binding"/>
    <property type="evidence" value="ECO:0007669"/>
    <property type="project" value="InterPro"/>
</dbReference>
<evidence type="ECO:0000256" key="2">
    <source>
        <dbReference type="ARBA" id="ARBA00010617"/>
    </source>
</evidence>
<proteinExistence type="inferred from homology"/>
<evidence type="ECO:0000256" key="5">
    <source>
        <dbReference type="ARBA" id="ARBA00023002"/>
    </source>
</evidence>
<protein>
    <submittedName>
        <fullName evidence="9">Cytochrome P450</fullName>
    </submittedName>
</protein>
<dbReference type="Pfam" id="PF00067">
    <property type="entry name" value="p450"/>
    <property type="match status" value="1"/>
</dbReference>
<dbReference type="PANTHER" id="PTHR46206:SF2">
    <property type="entry name" value="CYTOCHROME P450 MONOOXYGENASE AUSG-RELATED"/>
    <property type="match status" value="1"/>
</dbReference>
<dbReference type="EMBL" id="MU865301">
    <property type="protein sequence ID" value="KAK4230113.1"/>
    <property type="molecule type" value="Genomic_DNA"/>
</dbReference>
<dbReference type="AlphaFoldDB" id="A0AAN7BV02"/>
<reference evidence="9" key="2">
    <citation type="submission" date="2023-05" db="EMBL/GenBank/DDBJ databases">
        <authorList>
            <consortium name="Lawrence Berkeley National Laboratory"/>
            <person name="Steindorff A."/>
            <person name="Hensen N."/>
            <person name="Bonometti L."/>
            <person name="Westerberg I."/>
            <person name="Brannstrom I.O."/>
            <person name="Guillou S."/>
            <person name="Cros-Aarteil S."/>
            <person name="Calhoun S."/>
            <person name="Haridas S."/>
            <person name="Kuo A."/>
            <person name="Mondo S."/>
            <person name="Pangilinan J."/>
            <person name="Riley R."/>
            <person name="Labutti K."/>
            <person name="Andreopoulos B."/>
            <person name="Lipzen A."/>
            <person name="Chen C."/>
            <person name="Yanf M."/>
            <person name="Daum C."/>
            <person name="Ng V."/>
            <person name="Clum A."/>
            <person name="Ohm R."/>
            <person name="Martin F."/>
            <person name="Silar P."/>
            <person name="Natvig D."/>
            <person name="Lalanne C."/>
            <person name="Gautier V."/>
            <person name="Ament-Velasquez S.L."/>
            <person name="Kruys A."/>
            <person name="Hutchinson M.I."/>
            <person name="Powell A.J."/>
            <person name="Barry K."/>
            <person name="Miller A.N."/>
            <person name="Grigoriev I.V."/>
            <person name="Debuchy R."/>
            <person name="Gladieux P."/>
            <person name="Thoren M.H."/>
            <person name="Johannesson H."/>
        </authorList>
    </citation>
    <scope>NUCLEOTIDE SEQUENCE</scope>
    <source>
        <strain evidence="9">CBS 990.96</strain>
    </source>
</reference>
<dbReference type="CDD" id="cd11041">
    <property type="entry name" value="CYP503A1-like"/>
    <property type="match status" value="1"/>
</dbReference>
<evidence type="ECO:0000256" key="3">
    <source>
        <dbReference type="ARBA" id="ARBA00022617"/>
    </source>
</evidence>
<keyword evidence="6" id="KW-0408">Iron</keyword>